<organism evidence="1 2">
    <name type="scientific">Parascaris univalens</name>
    <name type="common">Nematode worm</name>
    <dbReference type="NCBI Taxonomy" id="6257"/>
    <lineage>
        <taxon>Eukaryota</taxon>
        <taxon>Metazoa</taxon>
        <taxon>Ecdysozoa</taxon>
        <taxon>Nematoda</taxon>
        <taxon>Chromadorea</taxon>
        <taxon>Rhabditida</taxon>
        <taxon>Spirurina</taxon>
        <taxon>Ascaridomorpha</taxon>
        <taxon>Ascaridoidea</taxon>
        <taxon>Ascarididae</taxon>
        <taxon>Parascaris</taxon>
    </lineage>
</organism>
<evidence type="ECO:0000313" key="1">
    <source>
        <dbReference type="Proteomes" id="UP000887569"/>
    </source>
</evidence>
<sequence>CCLMRFRLSSKLLIYVISDVDQAELDEFLETLTGMHNEKMEQEAVAERGLLHKKKIRKSPLKMKSPKK</sequence>
<name>A0A915C838_PARUN</name>
<keyword evidence="1" id="KW-1185">Reference proteome</keyword>
<protein>
    <submittedName>
        <fullName evidence="2">Condensin complex subunit 1 C-terminal domain-containing protein</fullName>
    </submittedName>
</protein>
<accession>A0A915C838</accession>
<reference evidence="2" key="1">
    <citation type="submission" date="2022-11" db="UniProtKB">
        <authorList>
            <consortium name="WormBaseParasite"/>
        </authorList>
    </citation>
    <scope>IDENTIFICATION</scope>
</reference>
<dbReference type="WBParaSite" id="PgR102_g032_t04">
    <property type="protein sequence ID" value="PgR102_g032_t04"/>
    <property type="gene ID" value="PgR102_g032"/>
</dbReference>
<evidence type="ECO:0000313" key="2">
    <source>
        <dbReference type="WBParaSite" id="PgR102_g032_t04"/>
    </source>
</evidence>
<dbReference type="AlphaFoldDB" id="A0A915C838"/>
<proteinExistence type="predicted"/>
<dbReference type="Proteomes" id="UP000887569">
    <property type="component" value="Unplaced"/>
</dbReference>